<comment type="subcellular location">
    <subcellularLocation>
        <location evidence="1">Cytoplasm</location>
    </subcellularLocation>
</comment>
<keyword evidence="7" id="KW-0805">Transcription regulation</keyword>
<evidence type="ECO:0000256" key="4">
    <source>
        <dbReference type="ARBA" id="ARBA00022490"/>
    </source>
</evidence>
<evidence type="ECO:0000256" key="7">
    <source>
        <dbReference type="ARBA" id="ARBA00023015"/>
    </source>
</evidence>
<dbReference type="InterPro" id="IPR036421">
    <property type="entry name" value="Fe_dep_repressor_sf"/>
</dbReference>
<dbReference type="Proteomes" id="UP001597286">
    <property type="component" value="Unassembled WGS sequence"/>
</dbReference>
<dbReference type="InterPro" id="IPR001367">
    <property type="entry name" value="Fe_dep_repressor"/>
</dbReference>
<dbReference type="InterPro" id="IPR036390">
    <property type="entry name" value="WH_DNA-bd_sf"/>
</dbReference>
<dbReference type="PROSITE" id="PS50944">
    <property type="entry name" value="HTH_DTXR"/>
    <property type="match status" value="1"/>
</dbReference>
<evidence type="ECO:0000256" key="2">
    <source>
        <dbReference type="ARBA" id="ARBA00007871"/>
    </source>
</evidence>
<feature type="domain" description="HTH dtxR-type" evidence="10">
    <location>
        <begin position="1"/>
        <end position="65"/>
    </location>
</feature>
<dbReference type="Gene3D" id="1.10.60.10">
    <property type="entry name" value="Iron dependent repressor, metal binding and dimerisation domain"/>
    <property type="match status" value="1"/>
</dbReference>
<dbReference type="RefSeq" id="WP_378488311.1">
    <property type="nucleotide sequence ID" value="NZ_JBHUFB010000022.1"/>
</dbReference>
<dbReference type="Pfam" id="PF01325">
    <property type="entry name" value="Fe_dep_repress"/>
    <property type="match status" value="1"/>
</dbReference>
<keyword evidence="6" id="KW-0408">Iron</keyword>
<dbReference type="InterPro" id="IPR038157">
    <property type="entry name" value="FeoA_core_dom"/>
</dbReference>
<evidence type="ECO:0000256" key="3">
    <source>
        <dbReference type="ARBA" id="ARBA00011738"/>
    </source>
</evidence>
<dbReference type="PANTHER" id="PTHR33238:SF10">
    <property type="entry name" value="IRON-DEPENDENT REPRESSOR IDER"/>
    <property type="match status" value="1"/>
</dbReference>
<dbReference type="SMART" id="SM00529">
    <property type="entry name" value="HTH_DTXR"/>
    <property type="match status" value="1"/>
</dbReference>
<evidence type="ECO:0000256" key="1">
    <source>
        <dbReference type="ARBA" id="ARBA00004496"/>
    </source>
</evidence>
<keyword evidence="12" id="KW-1185">Reference proteome</keyword>
<dbReference type="EMBL" id="JBHUFB010000022">
    <property type="protein sequence ID" value="MFD1815864.1"/>
    <property type="molecule type" value="Genomic_DNA"/>
</dbReference>
<evidence type="ECO:0000256" key="6">
    <source>
        <dbReference type="ARBA" id="ARBA00023004"/>
    </source>
</evidence>
<dbReference type="Pfam" id="PF18357">
    <property type="entry name" value="DtxR"/>
    <property type="match status" value="1"/>
</dbReference>
<name>A0ABW4PD39_9NOCA</name>
<evidence type="ECO:0000256" key="9">
    <source>
        <dbReference type="ARBA" id="ARBA00023163"/>
    </source>
</evidence>
<keyword evidence="4" id="KW-0963">Cytoplasm</keyword>
<proteinExistence type="inferred from homology"/>
<comment type="caution">
    <text evidence="11">The sequence shown here is derived from an EMBL/GenBank/DDBJ whole genome shotgun (WGS) entry which is preliminary data.</text>
</comment>
<dbReference type="SUPFAM" id="SSF47979">
    <property type="entry name" value="Iron-dependent repressor protein, dimerization domain"/>
    <property type="match status" value="1"/>
</dbReference>
<protein>
    <submittedName>
        <fullName evidence="11">Iron dependent repressor, metal binding and dimerization domain protein</fullName>
    </submittedName>
</protein>
<dbReference type="InterPro" id="IPR040767">
    <property type="entry name" value="DtxR/IdeR_SH3"/>
</dbReference>
<evidence type="ECO:0000313" key="12">
    <source>
        <dbReference type="Proteomes" id="UP001597286"/>
    </source>
</evidence>
<evidence type="ECO:0000256" key="5">
    <source>
        <dbReference type="ARBA" id="ARBA00022491"/>
    </source>
</evidence>
<dbReference type="InterPro" id="IPR008988">
    <property type="entry name" value="Transcriptional_repressor_C"/>
</dbReference>
<evidence type="ECO:0000256" key="8">
    <source>
        <dbReference type="ARBA" id="ARBA00023125"/>
    </source>
</evidence>
<keyword evidence="5" id="KW-0678">Repressor</keyword>
<dbReference type="Gene3D" id="1.10.10.10">
    <property type="entry name" value="Winged helix-like DNA-binding domain superfamily/Winged helix DNA-binding domain"/>
    <property type="match status" value="1"/>
</dbReference>
<organism evidence="11 12">
    <name type="scientific">Rhodococcus gannanensis</name>
    <dbReference type="NCBI Taxonomy" id="1960308"/>
    <lineage>
        <taxon>Bacteria</taxon>
        <taxon>Bacillati</taxon>
        <taxon>Actinomycetota</taxon>
        <taxon>Actinomycetes</taxon>
        <taxon>Mycobacteriales</taxon>
        <taxon>Nocardiaceae</taxon>
        <taxon>Rhodococcus</taxon>
    </lineage>
</organism>
<evidence type="ECO:0000259" key="10">
    <source>
        <dbReference type="PROSITE" id="PS50944"/>
    </source>
</evidence>
<accession>A0ABW4PD39</accession>
<comment type="subunit">
    <text evidence="3">Homodimer.</text>
</comment>
<gene>
    <name evidence="11" type="ORF">ACFSJG_26915</name>
</gene>
<sequence length="225" mass="24090">MSDLVNPTEMYLRTLHDLDEDGVEARQARIVERLGVTHATVGQAVSRLAKSGLVSTTGDGRIELTPEGCAQAVAIARKHRLAERLLTDVIGLPPLLAHDEACRLEHVMSEAVERRIVTLLGRPETAPWGNPIPGLHGLGVVAAELPAATRLVDIPAVRLPAQGTVRSVSEQAQADGELMAALVRAGVVPGARVSVRRLSRSYRVTGVDAVEIPTRLAHVLRIDCD</sequence>
<evidence type="ECO:0000313" key="11">
    <source>
        <dbReference type="EMBL" id="MFD1815864.1"/>
    </source>
</evidence>
<keyword evidence="8" id="KW-0238">DNA-binding</keyword>
<keyword evidence="9" id="KW-0804">Transcription</keyword>
<comment type="similarity">
    <text evidence="2">Belongs to the DtxR/MntR family.</text>
</comment>
<reference evidence="12" key="1">
    <citation type="journal article" date="2019" name="Int. J. Syst. Evol. Microbiol.">
        <title>The Global Catalogue of Microorganisms (GCM) 10K type strain sequencing project: providing services to taxonomists for standard genome sequencing and annotation.</title>
        <authorList>
            <consortium name="The Broad Institute Genomics Platform"/>
            <consortium name="The Broad Institute Genome Sequencing Center for Infectious Disease"/>
            <person name="Wu L."/>
            <person name="Ma J."/>
        </authorList>
    </citation>
    <scope>NUCLEOTIDE SEQUENCE [LARGE SCALE GENOMIC DNA]</scope>
    <source>
        <strain evidence="12">DT72</strain>
    </source>
</reference>
<dbReference type="Pfam" id="PF02742">
    <property type="entry name" value="Fe_dep_repr_C"/>
    <property type="match status" value="1"/>
</dbReference>
<dbReference type="SUPFAM" id="SSF50037">
    <property type="entry name" value="C-terminal domain of transcriptional repressors"/>
    <property type="match status" value="1"/>
</dbReference>
<dbReference type="InterPro" id="IPR036388">
    <property type="entry name" value="WH-like_DNA-bd_sf"/>
</dbReference>
<dbReference type="InterPro" id="IPR022689">
    <property type="entry name" value="Iron_dep_repressor"/>
</dbReference>
<dbReference type="InterPro" id="IPR022687">
    <property type="entry name" value="HTH_DTXR"/>
</dbReference>
<dbReference type="SUPFAM" id="SSF46785">
    <property type="entry name" value="Winged helix' DNA-binding domain"/>
    <property type="match status" value="1"/>
</dbReference>
<dbReference type="InterPro" id="IPR050536">
    <property type="entry name" value="DtxR_MntR_Metal-Reg"/>
</dbReference>
<dbReference type="Gene3D" id="2.30.30.90">
    <property type="match status" value="1"/>
</dbReference>
<dbReference type="PANTHER" id="PTHR33238">
    <property type="entry name" value="IRON (METAL) DEPENDENT REPRESSOR, DTXR FAMILY"/>
    <property type="match status" value="1"/>
</dbReference>